<dbReference type="Pfam" id="PF00665">
    <property type="entry name" value="rve"/>
    <property type="match status" value="1"/>
</dbReference>
<dbReference type="InterPro" id="IPR012337">
    <property type="entry name" value="RNaseH-like_sf"/>
</dbReference>
<feature type="domain" description="Reverse transcriptase" evidence="3">
    <location>
        <begin position="296"/>
        <end position="496"/>
    </location>
</feature>
<dbReference type="EMBL" id="FN654761">
    <property type="protein sequence ID" value="CBY36341.1"/>
    <property type="molecule type" value="Genomic_DNA"/>
</dbReference>
<sequence>MLIISKAVHCNIIIEGNNEIPNVEIFVLEDEEISVNAILGMDLLCNRTLIFNEIVIEHNDKGIEYLSSLQKIEEWEDPEAIFIRKTIDTRPGTINAKESCIIYPGEKALIAIKKALYDENHVLSPDLTRHKLELTDQRLTNRIKNVEILNASLNTIMLQKDTTILVQVDEKIKSQSIELNFLIKSEDITQSERRVLDKEFEEWKSKRDKLIKEIPIDNEIDKAVEGAPTEHAKGLRDILAKYHVSFSRSNSDCGLNRTYVVDLKLKNQNMQPVFVKPYKLDMAAMEQVEKKLKEMISAGILETTISAWNSPLLVVKKKDNTLRIVNNFSARGKVGSVNENLLLPRFPLLPIRSILTKISTGIAKLKAKYPKGKICFSGLDVRNAFYSLSLRENSRDITSFMYGNNQMRYCRMSQGLSSSPANFQSFITNIMSDIEGADEEFFLLMYMDDFLTITCEEMHNIVIGRILKRIEENNLVIALKKCEFFRKDTKFLGYIINQKGIKVDEKKIDALLSLDYPKTAKECMKIIGGFNFYNRSIKNASVYLEPIAKGTSKGKDFVLTEEMKTGLDNIKKEIKKGIQSSHLSYVDGSDGYYIFMASDTSLTKTGSVVGNCRIVGDKVSEITISAYFSKVLTSQEALLSSRGRELIGIQMGLKNFADILPKSVPVIAFCDHKSLEGIKHSGELKTSGATRVRGAFAEVLDFPNLEIRYLPGTDPLIEVVDHLSRGDCISETIKKEIFHPRNFEVHAQEINSLTQKDLVEAYHTAPIIDVECVKKSQQSHDFYSKIIENNDQDRPFTFRKVDYIINNGLLYRQTSNGRALCVIPESLGFDIVSFIHIASFHASKKSLEIILRAEPLWLESKTKLIDRVCKNCLSCYITTPTKYRTNESVTMRKPALRKLEKIYIDIFETRSDGDVTLFLTMLDGFSMFLKAEVIKSKQSKDVIPVLMLMITFLGAQGSSIVISDNGGEFINSEVVAVLKSLCILQSHITPYNSSSNLVERCHRDLRAKMRLADLKTQNIELIVKMAVNYYNHSPKSSLENYTPMEIFCNISMPNNFGKMEISEIREQQDIDIESYMENFESFQDDIAKIKLEKYFLKNQSENIEIKEKDFVLIRDPRKLMGHGTPARGPYLVIKRKYGSAYELREVLTGKHVLRNSKFLIKLHTDKKMRTLLDSLERKDALGIDQREFVKLIWGERELVSSPLNCNDIVYRSQAKKRYNLRR</sequence>
<dbReference type="CDD" id="cd01647">
    <property type="entry name" value="RT_LTR"/>
    <property type="match status" value="1"/>
</dbReference>
<dbReference type="InterPro" id="IPR000477">
    <property type="entry name" value="RT_dom"/>
</dbReference>
<dbReference type="GO" id="GO:0004523">
    <property type="term" value="F:RNA-DNA hybrid ribonuclease activity"/>
    <property type="evidence" value="ECO:0007669"/>
    <property type="project" value="UniProtKB-EC"/>
</dbReference>
<evidence type="ECO:0000313" key="5">
    <source>
        <dbReference type="EMBL" id="CBY36341.1"/>
    </source>
</evidence>
<dbReference type="EC" id="3.1.26.4" evidence="2"/>
<dbReference type="Proteomes" id="UP000011014">
    <property type="component" value="Unassembled WGS sequence"/>
</dbReference>
<evidence type="ECO:0000256" key="2">
    <source>
        <dbReference type="ARBA" id="ARBA00012180"/>
    </source>
</evidence>
<dbReference type="Pfam" id="PF00078">
    <property type="entry name" value="RVT_1"/>
    <property type="match status" value="1"/>
</dbReference>
<dbReference type="Gene3D" id="3.30.420.10">
    <property type="entry name" value="Ribonuclease H-like superfamily/Ribonuclease H"/>
    <property type="match status" value="1"/>
</dbReference>
<dbReference type="PROSITE" id="PS50994">
    <property type="entry name" value="INTEGRASE"/>
    <property type="match status" value="1"/>
</dbReference>
<dbReference type="InterPro" id="IPR050951">
    <property type="entry name" value="Retrovirus_Pol_polyprotein"/>
</dbReference>
<dbReference type="InterPro" id="IPR036397">
    <property type="entry name" value="RNaseH_sf"/>
</dbReference>
<dbReference type="PROSITE" id="PS50878">
    <property type="entry name" value="RT_POL"/>
    <property type="match status" value="1"/>
</dbReference>
<comment type="similarity">
    <text evidence="1">Belongs to the beta type-B retroviral polymerase family. HERV class-II K(HML-2) pol subfamily.</text>
</comment>
<dbReference type="GO" id="GO:0015074">
    <property type="term" value="P:DNA integration"/>
    <property type="evidence" value="ECO:0007669"/>
    <property type="project" value="InterPro"/>
</dbReference>
<dbReference type="Gene3D" id="1.10.340.70">
    <property type="match status" value="1"/>
</dbReference>
<dbReference type="SUPFAM" id="SSF56672">
    <property type="entry name" value="DNA/RNA polymerases"/>
    <property type="match status" value="1"/>
</dbReference>
<dbReference type="SUPFAM" id="SSF53098">
    <property type="entry name" value="Ribonuclease H-like"/>
    <property type="match status" value="1"/>
</dbReference>
<evidence type="ECO:0000259" key="4">
    <source>
        <dbReference type="PROSITE" id="PS50994"/>
    </source>
</evidence>
<dbReference type="InterPro" id="IPR043502">
    <property type="entry name" value="DNA/RNA_pol_sf"/>
</dbReference>
<dbReference type="PANTHER" id="PTHR37984:SF5">
    <property type="entry name" value="PROTEIN NYNRIN-LIKE"/>
    <property type="match status" value="1"/>
</dbReference>
<name>E4YLI0_OIKDI</name>
<evidence type="ECO:0000259" key="3">
    <source>
        <dbReference type="PROSITE" id="PS50878"/>
    </source>
</evidence>
<organism evidence="5">
    <name type="scientific">Oikopleura dioica</name>
    <name type="common">Tunicate</name>
    <dbReference type="NCBI Taxonomy" id="34765"/>
    <lineage>
        <taxon>Eukaryota</taxon>
        <taxon>Metazoa</taxon>
        <taxon>Chordata</taxon>
        <taxon>Tunicata</taxon>
        <taxon>Appendicularia</taxon>
        <taxon>Copelata</taxon>
        <taxon>Oikopleuridae</taxon>
        <taxon>Oikopleura</taxon>
    </lineage>
</organism>
<feature type="domain" description="Integrase catalytic" evidence="4">
    <location>
        <begin position="890"/>
        <end position="1051"/>
    </location>
</feature>
<dbReference type="InterPro" id="IPR001584">
    <property type="entry name" value="Integrase_cat-core"/>
</dbReference>
<evidence type="ECO:0000256" key="1">
    <source>
        <dbReference type="ARBA" id="ARBA00010879"/>
    </source>
</evidence>
<reference evidence="5" key="1">
    <citation type="journal article" date="2010" name="Science">
        <title>Plasticity of animal genome architecture unmasked by rapid evolution of a pelagic tunicate.</title>
        <authorList>
            <person name="Denoeud F."/>
            <person name="Henriet S."/>
            <person name="Mungpakdee S."/>
            <person name="Aury J.M."/>
            <person name="Da Silva C."/>
            <person name="Brinkmann H."/>
            <person name="Mikhaleva J."/>
            <person name="Olsen L.C."/>
            <person name="Jubin C."/>
            <person name="Canestro C."/>
            <person name="Bouquet J.M."/>
            <person name="Danks G."/>
            <person name="Poulain J."/>
            <person name="Campsteijn C."/>
            <person name="Adamski M."/>
            <person name="Cross I."/>
            <person name="Yadetie F."/>
            <person name="Muffato M."/>
            <person name="Louis A."/>
            <person name="Butcher S."/>
            <person name="Tsagkogeorga G."/>
            <person name="Konrad A."/>
            <person name="Singh S."/>
            <person name="Jensen M.F."/>
            <person name="Cong E.H."/>
            <person name="Eikeseth-Otteraa H."/>
            <person name="Noel B."/>
            <person name="Anthouard V."/>
            <person name="Porcel B.M."/>
            <person name="Kachouri-Lafond R."/>
            <person name="Nishino A."/>
            <person name="Ugolini M."/>
            <person name="Chourrout P."/>
            <person name="Nishida H."/>
            <person name="Aasland R."/>
            <person name="Huzurbazar S."/>
            <person name="Westhof E."/>
            <person name="Delsuc F."/>
            <person name="Lehrach H."/>
            <person name="Reinhardt R."/>
            <person name="Weissenbach J."/>
            <person name="Roy S.W."/>
            <person name="Artiguenave F."/>
            <person name="Postlethwait J.H."/>
            <person name="Manak J.R."/>
            <person name="Thompson E.M."/>
            <person name="Jaillon O."/>
            <person name="Du Pasquier L."/>
            <person name="Boudinot P."/>
            <person name="Liberles D.A."/>
            <person name="Volff J.N."/>
            <person name="Philippe H."/>
            <person name="Lenhard B."/>
            <person name="Roest Crollius H."/>
            <person name="Wincker P."/>
            <person name="Chourrout D."/>
        </authorList>
    </citation>
    <scope>NUCLEOTIDE SEQUENCE [LARGE SCALE GENOMIC DNA]</scope>
</reference>
<dbReference type="Gene3D" id="3.10.10.10">
    <property type="entry name" value="HIV Type 1 Reverse Transcriptase, subunit A, domain 1"/>
    <property type="match status" value="1"/>
</dbReference>
<dbReference type="InterPro" id="IPR043128">
    <property type="entry name" value="Rev_trsase/Diguanyl_cyclase"/>
</dbReference>
<dbReference type="PANTHER" id="PTHR37984">
    <property type="entry name" value="PROTEIN CBG26694"/>
    <property type="match status" value="1"/>
</dbReference>
<dbReference type="AlphaFoldDB" id="E4YLI0"/>
<accession>E4YLI0</accession>
<dbReference type="GO" id="GO:0003676">
    <property type="term" value="F:nucleic acid binding"/>
    <property type="evidence" value="ECO:0007669"/>
    <property type="project" value="InterPro"/>
</dbReference>
<dbReference type="Gene3D" id="3.30.70.270">
    <property type="match status" value="2"/>
</dbReference>
<protein>
    <recommendedName>
        <fullName evidence="2">ribonuclease H</fullName>
        <ecNumber evidence="2">3.1.26.4</ecNumber>
    </recommendedName>
</protein>
<gene>
    <name evidence="5" type="ORF">GSOID_T00028839001</name>
</gene>
<proteinExistence type="inferred from homology"/>